<feature type="chain" id="PRO_5038611790" description="DUF8094 domain-containing protein" evidence="1">
    <location>
        <begin position="36"/>
        <end position="350"/>
    </location>
</feature>
<keyword evidence="1" id="KW-0732">Signal</keyword>
<evidence type="ECO:0000256" key="1">
    <source>
        <dbReference type="SAM" id="SignalP"/>
    </source>
</evidence>
<feature type="domain" description="DUF8094" evidence="2">
    <location>
        <begin position="70"/>
        <end position="329"/>
    </location>
</feature>
<organism evidence="3 4">
    <name type="scientific">Luteimicrobium subarcticum</name>
    <dbReference type="NCBI Taxonomy" id="620910"/>
    <lineage>
        <taxon>Bacteria</taxon>
        <taxon>Bacillati</taxon>
        <taxon>Actinomycetota</taxon>
        <taxon>Actinomycetes</taxon>
        <taxon>Micrococcales</taxon>
        <taxon>Luteimicrobium</taxon>
    </lineage>
</organism>
<dbReference type="RefSeq" id="WP_100351306.1">
    <property type="nucleotide sequence ID" value="NZ_PGTZ01000014.1"/>
</dbReference>
<evidence type="ECO:0000313" key="3">
    <source>
        <dbReference type="EMBL" id="PJI84764.1"/>
    </source>
</evidence>
<gene>
    <name evidence="3" type="ORF">CLV34_3220</name>
</gene>
<dbReference type="AlphaFoldDB" id="A0A2M8W1F3"/>
<dbReference type="InterPro" id="IPR058407">
    <property type="entry name" value="DUF8094"/>
</dbReference>
<sequence length="350" mass="36324">MSPRPTPSTARPTARRARAGALALTAALATGAVLAGCSDPVPTPGAAAAPTTGADLTVDQETAVLGKIGSVLDVADRKRDPKALESRLTGPALAMRTSELTVAKVKKSDADVTDLPTQVQAIVVPSTPGWPRAALAVSSPPQSDEPPRLMVMRQAGARDDYQLWGWVRLFPGTTMPKFATAEQGAENLASDDTSLLWAPRTVVTRYLDVVQKGSKSKYADQFGSDAYRSTVAAAAKSWTSNADFKKADGSYSMSLSAGKWLVASRTEDGGAVVFAGVTQKEKIAAEKGAKITAPNSTQRALMGKDSPTNELDVVYRVVVAVHVPAKGATGAAAKPTVLGVEQVPVSVSAG</sequence>
<name>A0A2M8W1F3_9MICO</name>
<dbReference type="EMBL" id="PGTZ01000014">
    <property type="protein sequence ID" value="PJI84764.1"/>
    <property type="molecule type" value="Genomic_DNA"/>
</dbReference>
<dbReference type="Proteomes" id="UP000231586">
    <property type="component" value="Unassembled WGS sequence"/>
</dbReference>
<evidence type="ECO:0000259" key="2">
    <source>
        <dbReference type="Pfam" id="PF26366"/>
    </source>
</evidence>
<evidence type="ECO:0000313" key="4">
    <source>
        <dbReference type="Proteomes" id="UP000231586"/>
    </source>
</evidence>
<feature type="signal peptide" evidence="1">
    <location>
        <begin position="1"/>
        <end position="35"/>
    </location>
</feature>
<dbReference type="OrthoDB" id="3266092at2"/>
<comment type="caution">
    <text evidence="3">The sequence shown here is derived from an EMBL/GenBank/DDBJ whole genome shotgun (WGS) entry which is preliminary data.</text>
</comment>
<accession>A0A2M8W1F3</accession>
<keyword evidence="4" id="KW-1185">Reference proteome</keyword>
<protein>
    <recommendedName>
        <fullName evidence="2">DUF8094 domain-containing protein</fullName>
    </recommendedName>
</protein>
<reference evidence="3 4" key="1">
    <citation type="submission" date="2017-11" db="EMBL/GenBank/DDBJ databases">
        <title>Genomic Encyclopedia of Archaeal and Bacterial Type Strains, Phase II (KMG-II): From Individual Species to Whole Genera.</title>
        <authorList>
            <person name="Goeker M."/>
        </authorList>
    </citation>
    <scope>NUCLEOTIDE SEQUENCE [LARGE SCALE GENOMIC DNA]</scope>
    <source>
        <strain evidence="3 4">DSM 22413</strain>
    </source>
</reference>
<proteinExistence type="predicted"/>
<dbReference type="Pfam" id="PF26366">
    <property type="entry name" value="DUF8094"/>
    <property type="match status" value="1"/>
</dbReference>